<dbReference type="GO" id="GO:0005524">
    <property type="term" value="F:ATP binding"/>
    <property type="evidence" value="ECO:0007669"/>
    <property type="project" value="UniProtKB-UniRule"/>
</dbReference>
<sequence length="664" mass="75597">MSDEICGYKIDKVLGKGRYSEVYHARKNDTERAIKVVKVTNDSSVNEIGTGERSSSYYEQLCNDLLEEVQFISELSKEDNRYIVQYYEYETEQVEELGRKTTYLYIFMEYLKPLSELVRCSELNCEDVIQIGKDIAQALIICHENHILHRDIKPDNIFVSEKEGRNRKYKLGDFGISKRLKQNEMASTLKGTPMYMAPEVFMGRKDERSYGYSSDIYSLALILYVLLNDNRFPFLPDYPIEILPEDETLAFSKRMKGILPKKPIHAPKELAEVLEKALMDKDNRYQTAKEFLDAWNDAAQRLTEQEKKHIVSKVSEKNVEEEKTIPHEQEGNSILQRRSISLSKTEIPEDRNKVTNIIPDNINGGEIPPSPIPIPKPNLEIPGDEIKPKNGIWKIVLSSFLLVVIIVVVIIIRGFPLNLKFATKNSSNGEIEKTQIITEAPTENRETTKKETITKEVLEDTVEWKFKDNILVQYLGLEKEITLPKGIEGIGEGVFADRMDLISVIVPRGTYIIEKKAFQNCANLEKVELPESLKEIQESAFAGCLKLGNVMLSNTITKIGNQAFCRCSSVTEWDLPDQLMEIGEYAFMGNSNITEVVIPPYTETIGSYAFQGCSKLKEVTIPETVTEIGEGCFSMCSTDIKIICAENSKAHEYALQNKIPFEFQ</sequence>
<keyword evidence="8" id="KW-0472">Membrane</keyword>
<evidence type="ECO:0000256" key="7">
    <source>
        <dbReference type="PROSITE-ProRule" id="PRU10141"/>
    </source>
</evidence>
<dbReference type="PROSITE" id="PS50007">
    <property type="entry name" value="PIPLC_X_DOMAIN"/>
    <property type="match status" value="1"/>
</dbReference>
<name>A0A9D1EG56_9FIRM</name>
<evidence type="ECO:0000313" key="11">
    <source>
        <dbReference type="Proteomes" id="UP000824201"/>
    </source>
</evidence>
<evidence type="ECO:0000256" key="5">
    <source>
        <dbReference type="ARBA" id="ARBA00022777"/>
    </source>
</evidence>
<dbReference type="InterPro" id="IPR017441">
    <property type="entry name" value="Protein_kinase_ATP_BS"/>
</dbReference>
<dbReference type="PANTHER" id="PTHR43671:SF13">
    <property type="entry name" value="SERINE_THREONINE-PROTEIN KINASE NEK2"/>
    <property type="match status" value="1"/>
</dbReference>
<keyword evidence="8" id="KW-1133">Transmembrane helix</keyword>
<dbReference type="Gene3D" id="3.30.200.20">
    <property type="entry name" value="Phosphorylase Kinase, domain 1"/>
    <property type="match status" value="1"/>
</dbReference>
<dbReference type="Pfam" id="PF00069">
    <property type="entry name" value="Pkinase"/>
    <property type="match status" value="1"/>
</dbReference>
<dbReference type="SUPFAM" id="SSF56112">
    <property type="entry name" value="Protein kinase-like (PK-like)"/>
    <property type="match status" value="1"/>
</dbReference>
<keyword evidence="5" id="KW-0418">Kinase</keyword>
<dbReference type="Proteomes" id="UP000824201">
    <property type="component" value="Unassembled WGS sequence"/>
</dbReference>
<dbReference type="Gene3D" id="1.10.510.10">
    <property type="entry name" value="Transferase(Phosphotransferase) domain 1"/>
    <property type="match status" value="1"/>
</dbReference>
<evidence type="ECO:0000256" key="4">
    <source>
        <dbReference type="ARBA" id="ARBA00022741"/>
    </source>
</evidence>
<dbReference type="Gene3D" id="3.80.10.10">
    <property type="entry name" value="Ribonuclease Inhibitor"/>
    <property type="match status" value="1"/>
</dbReference>
<comment type="caution">
    <text evidence="10">The sequence shown here is derived from an EMBL/GenBank/DDBJ whole genome shotgun (WGS) entry which is preliminary data.</text>
</comment>
<dbReference type="Pfam" id="PF13306">
    <property type="entry name" value="LRR_5"/>
    <property type="match status" value="1"/>
</dbReference>
<comment type="similarity">
    <text evidence="1">Belongs to the protein kinase superfamily. NEK Ser/Thr protein kinase family. NIMA subfamily.</text>
</comment>
<proteinExistence type="inferred from homology"/>
<protein>
    <recommendedName>
        <fullName evidence="2">non-specific serine/threonine protein kinase</fullName>
        <ecNumber evidence="2">2.7.11.1</ecNumber>
    </recommendedName>
</protein>
<evidence type="ECO:0000313" key="10">
    <source>
        <dbReference type="EMBL" id="HIR89797.1"/>
    </source>
</evidence>
<organism evidence="10 11">
    <name type="scientific">Candidatus Fimimorpha faecalis</name>
    <dbReference type="NCBI Taxonomy" id="2840824"/>
    <lineage>
        <taxon>Bacteria</taxon>
        <taxon>Bacillati</taxon>
        <taxon>Bacillota</taxon>
        <taxon>Clostridia</taxon>
        <taxon>Eubacteriales</taxon>
        <taxon>Candidatus Fimimorpha</taxon>
    </lineage>
</organism>
<keyword evidence="4 7" id="KW-0547">Nucleotide-binding</keyword>
<dbReference type="GO" id="GO:0004674">
    <property type="term" value="F:protein serine/threonine kinase activity"/>
    <property type="evidence" value="ECO:0007669"/>
    <property type="project" value="UniProtKB-EC"/>
</dbReference>
<dbReference type="SUPFAM" id="SSF52058">
    <property type="entry name" value="L domain-like"/>
    <property type="match status" value="1"/>
</dbReference>
<accession>A0A9D1EG56</accession>
<dbReference type="InterPro" id="IPR008271">
    <property type="entry name" value="Ser/Thr_kinase_AS"/>
</dbReference>
<dbReference type="PROSITE" id="PS50011">
    <property type="entry name" value="PROTEIN_KINASE_DOM"/>
    <property type="match status" value="1"/>
</dbReference>
<dbReference type="PANTHER" id="PTHR43671">
    <property type="entry name" value="SERINE/THREONINE-PROTEIN KINASE NEK"/>
    <property type="match status" value="1"/>
</dbReference>
<evidence type="ECO:0000256" key="1">
    <source>
        <dbReference type="ARBA" id="ARBA00010886"/>
    </source>
</evidence>
<feature type="transmembrane region" description="Helical" evidence="8">
    <location>
        <begin position="391"/>
        <end position="412"/>
    </location>
</feature>
<keyword evidence="8" id="KW-0812">Transmembrane</keyword>
<dbReference type="InterPro" id="IPR026906">
    <property type="entry name" value="LRR_5"/>
</dbReference>
<dbReference type="InterPro" id="IPR050660">
    <property type="entry name" value="NEK_Ser/Thr_kinase"/>
</dbReference>
<dbReference type="AlphaFoldDB" id="A0A9D1EG56"/>
<dbReference type="InterPro" id="IPR032675">
    <property type="entry name" value="LRR_dom_sf"/>
</dbReference>
<evidence type="ECO:0000256" key="2">
    <source>
        <dbReference type="ARBA" id="ARBA00012513"/>
    </source>
</evidence>
<dbReference type="PROSITE" id="PS00107">
    <property type="entry name" value="PROTEIN_KINASE_ATP"/>
    <property type="match status" value="1"/>
</dbReference>
<dbReference type="CDD" id="cd14014">
    <property type="entry name" value="STKc_PknB_like"/>
    <property type="match status" value="1"/>
</dbReference>
<reference evidence="10" key="1">
    <citation type="submission" date="2020-10" db="EMBL/GenBank/DDBJ databases">
        <authorList>
            <person name="Gilroy R."/>
        </authorList>
    </citation>
    <scope>NUCLEOTIDE SEQUENCE</scope>
    <source>
        <strain evidence="10">ChiW13-3771</strain>
    </source>
</reference>
<dbReference type="PROSITE" id="PS00108">
    <property type="entry name" value="PROTEIN_KINASE_ST"/>
    <property type="match status" value="1"/>
</dbReference>
<dbReference type="EMBL" id="DVHN01000180">
    <property type="protein sequence ID" value="HIR89797.1"/>
    <property type="molecule type" value="Genomic_DNA"/>
</dbReference>
<feature type="binding site" evidence="7">
    <location>
        <position position="35"/>
    </location>
    <ligand>
        <name>ATP</name>
        <dbReference type="ChEBI" id="CHEBI:30616"/>
    </ligand>
</feature>
<keyword evidence="6 7" id="KW-0067">ATP-binding</keyword>
<evidence type="ECO:0000259" key="9">
    <source>
        <dbReference type="PROSITE" id="PS50011"/>
    </source>
</evidence>
<dbReference type="InterPro" id="IPR011009">
    <property type="entry name" value="Kinase-like_dom_sf"/>
</dbReference>
<feature type="domain" description="Protein kinase" evidence="9">
    <location>
        <begin position="8"/>
        <end position="302"/>
    </location>
</feature>
<dbReference type="EC" id="2.7.11.1" evidence="2"/>
<dbReference type="SMART" id="SM00220">
    <property type="entry name" value="S_TKc"/>
    <property type="match status" value="1"/>
</dbReference>
<evidence type="ECO:0000256" key="6">
    <source>
        <dbReference type="ARBA" id="ARBA00022840"/>
    </source>
</evidence>
<gene>
    <name evidence="10" type="ORF">IAC96_12705</name>
</gene>
<keyword evidence="3" id="KW-0808">Transferase</keyword>
<evidence type="ECO:0000256" key="8">
    <source>
        <dbReference type="SAM" id="Phobius"/>
    </source>
</evidence>
<reference evidence="10" key="2">
    <citation type="journal article" date="2021" name="PeerJ">
        <title>Extensive microbial diversity within the chicken gut microbiome revealed by metagenomics and culture.</title>
        <authorList>
            <person name="Gilroy R."/>
            <person name="Ravi A."/>
            <person name="Getino M."/>
            <person name="Pursley I."/>
            <person name="Horton D.L."/>
            <person name="Alikhan N.F."/>
            <person name="Baker D."/>
            <person name="Gharbi K."/>
            <person name="Hall N."/>
            <person name="Watson M."/>
            <person name="Adriaenssens E.M."/>
            <person name="Foster-Nyarko E."/>
            <person name="Jarju S."/>
            <person name="Secka A."/>
            <person name="Antonio M."/>
            <person name="Oren A."/>
            <person name="Chaudhuri R.R."/>
            <person name="La Ragione R."/>
            <person name="Hildebrand F."/>
            <person name="Pallen M.J."/>
        </authorList>
    </citation>
    <scope>NUCLEOTIDE SEQUENCE</scope>
    <source>
        <strain evidence="10">ChiW13-3771</strain>
    </source>
</reference>
<dbReference type="InterPro" id="IPR000719">
    <property type="entry name" value="Prot_kinase_dom"/>
</dbReference>
<evidence type="ECO:0000256" key="3">
    <source>
        <dbReference type="ARBA" id="ARBA00022679"/>
    </source>
</evidence>